<keyword evidence="1" id="KW-1133">Transmembrane helix</keyword>
<evidence type="ECO:0000256" key="1">
    <source>
        <dbReference type="SAM" id="Phobius"/>
    </source>
</evidence>
<name>A0A0F9A075_9ZZZZ</name>
<sequence>MLTCVKCNSEASGNFNFKHKEGKARNLKSMTTTTLTFLIPTCKNCIRNFKIGRFILKILWGFSYVGFLLLIFGIIPSLFYPSFFYGNNYGIYLMVIGIVILILSRLIKLLISKLNLNPNDYIKYKNGLFVKPEYTQNWIPYDSWIRSTVREK</sequence>
<keyword evidence="1" id="KW-0812">Transmembrane</keyword>
<accession>A0A0F9A075</accession>
<dbReference type="EMBL" id="LAZR01060481">
    <property type="protein sequence ID" value="KKK65586.1"/>
    <property type="molecule type" value="Genomic_DNA"/>
</dbReference>
<gene>
    <name evidence="2" type="ORF">LCGC14_2972640</name>
</gene>
<feature type="transmembrane region" description="Helical" evidence="1">
    <location>
        <begin position="58"/>
        <end position="83"/>
    </location>
</feature>
<dbReference type="AlphaFoldDB" id="A0A0F9A075"/>
<organism evidence="2">
    <name type="scientific">marine sediment metagenome</name>
    <dbReference type="NCBI Taxonomy" id="412755"/>
    <lineage>
        <taxon>unclassified sequences</taxon>
        <taxon>metagenomes</taxon>
        <taxon>ecological metagenomes</taxon>
    </lineage>
</organism>
<protein>
    <submittedName>
        <fullName evidence="2">Uncharacterized protein</fullName>
    </submittedName>
</protein>
<keyword evidence="1" id="KW-0472">Membrane</keyword>
<feature type="transmembrane region" description="Helical" evidence="1">
    <location>
        <begin position="89"/>
        <end position="107"/>
    </location>
</feature>
<comment type="caution">
    <text evidence="2">The sequence shown here is derived from an EMBL/GenBank/DDBJ whole genome shotgun (WGS) entry which is preliminary data.</text>
</comment>
<proteinExistence type="predicted"/>
<reference evidence="2" key="1">
    <citation type="journal article" date="2015" name="Nature">
        <title>Complex archaea that bridge the gap between prokaryotes and eukaryotes.</title>
        <authorList>
            <person name="Spang A."/>
            <person name="Saw J.H."/>
            <person name="Jorgensen S.L."/>
            <person name="Zaremba-Niedzwiedzka K."/>
            <person name="Martijn J."/>
            <person name="Lind A.E."/>
            <person name="van Eijk R."/>
            <person name="Schleper C."/>
            <person name="Guy L."/>
            <person name="Ettema T.J."/>
        </authorList>
    </citation>
    <scope>NUCLEOTIDE SEQUENCE</scope>
</reference>
<evidence type="ECO:0000313" key="2">
    <source>
        <dbReference type="EMBL" id="KKK65586.1"/>
    </source>
</evidence>